<comment type="similarity">
    <text evidence="7 10">Belongs to the fluoride channel Fluc/FEX (TC 1.A.43) family.</text>
</comment>
<keyword evidence="3 10" id="KW-0812">Transmembrane</keyword>
<dbReference type="EMBL" id="JBHSEC010000014">
    <property type="protein sequence ID" value="MFC4410500.1"/>
    <property type="molecule type" value="Genomic_DNA"/>
</dbReference>
<feature type="transmembrane region" description="Helical" evidence="10">
    <location>
        <begin position="81"/>
        <end position="103"/>
    </location>
</feature>
<feature type="transmembrane region" description="Helical" evidence="10">
    <location>
        <begin position="25"/>
        <end position="42"/>
    </location>
</feature>
<keyword evidence="4 10" id="KW-1133">Transmembrane helix</keyword>
<evidence type="ECO:0000256" key="3">
    <source>
        <dbReference type="ARBA" id="ARBA00022692"/>
    </source>
</evidence>
<comment type="caution">
    <text evidence="11">The sequence shown here is derived from an EMBL/GenBank/DDBJ whole genome shotgun (WGS) entry which is preliminary data.</text>
</comment>
<keyword evidence="10" id="KW-0479">Metal-binding</keyword>
<accession>A0ABV8X6B4</accession>
<feature type="binding site" evidence="10">
    <location>
        <position position="64"/>
    </location>
    <ligand>
        <name>Na(+)</name>
        <dbReference type="ChEBI" id="CHEBI:29101"/>
        <note>structural</note>
    </ligand>
</feature>
<evidence type="ECO:0000256" key="4">
    <source>
        <dbReference type="ARBA" id="ARBA00022989"/>
    </source>
</evidence>
<comment type="function">
    <text evidence="9 10">Fluoride-specific ion channel. Important for reducing fluoride concentration in the cell, thus reducing its toxicity.</text>
</comment>
<comment type="subcellular location">
    <subcellularLocation>
        <location evidence="1 10">Cell membrane</location>
        <topology evidence="1 10">Multi-pass membrane protein</topology>
    </subcellularLocation>
</comment>
<name>A0ABV8X6B4_9LACT</name>
<keyword evidence="2 10" id="KW-1003">Cell membrane</keyword>
<organism evidence="11 12">
    <name type="scientific">Chungangia koreensis</name>
    <dbReference type="NCBI Taxonomy" id="752657"/>
    <lineage>
        <taxon>Bacteria</taxon>
        <taxon>Bacillati</taxon>
        <taxon>Bacillota</taxon>
        <taxon>Bacilli</taxon>
        <taxon>Lactobacillales</taxon>
        <taxon>Chungangia</taxon>
    </lineage>
</organism>
<keyword evidence="12" id="KW-1185">Reference proteome</keyword>
<sequence>MVIVGLGGAVGAVLRLLVTSYMDGAALWLVNGIGSLALGYMNGRLRGQSKWILFFGTGMIGSFTTFSAFSQQWFDLLAHDFIAGILYGIGMTILCFFLCWFGLNAGRKRGGQA</sequence>
<comment type="catalytic activity">
    <reaction evidence="8">
        <text>fluoride(in) = fluoride(out)</text>
        <dbReference type="Rhea" id="RHEA:76159"/>
        <dbReference type="ChEBI" id="CHEBI:17051"/>
    </reaction>
    <physiologicalReaction direction="left-to-right" evidence="8">
        <dbReference type="Rhea" id="RHEA:76160"/>
    </physiologicalReaction>
</comment>
<dbReference type="Proteomes" id="UP001595817">
    <property type="component" value="Unassembled WGS sequence"/>
</dbReference>
<evidence type="ECO:0000256" key="6">
    <source>
        <dbReference type="ARBA" id="ARBA00023303"/>
    </source>
</evidence>
<reference evidence="12" key="1">
    <citation type="journal article" date="2019" name="Int. J. Syst. Evol. Microbiol.">
        <title>The Global Catalogue of Microorganisms (GCM) 10K type strain sequencing project: providing services to taxonomists for standard genome sequencing and annotation.</title>
        <authorList>
            <consortium name="The Broad Institute Genomics Platform"/>
            <consortium name="The Broad Institute Genome Sequencing Center for Infectious Disease"/>
            <person name="Wu L."/>
            <person name="Ma J."/>
        </authorList>
    </citation>
    <scope>NUCLEOTIDE SEQUENCE [LARGE SCALE GENOMIC DNA]</scope>
    <source>
        <strain evidence="12">CCUG 59778</strain>
    </source>
</reference>
<dbReference type="RefSeq" id="WP_378154404.1">
    <property type="nucleotide sequence ID" value="NZ_JBHSEC010000014.1"/>
</dbReference>
<gene>
    <name evidence="10" type="primary">fluC</name>
    <name evidence="10" type="synonym">crcB</name>
    <name evidence="11" type="ORF">ACFOZY_08695</name>
</gene>
<feature type="transmembrane region" description="Helical" evidence="10">
    <location>
        <begin position="51"/>
        <end position="69"/>
    </location>
</feature>
<keyword evidence="10" id="KW-0915">Sodium</keyword>
<evidence type="ECO:0000313" key="11">
    <source>
        <dbReference type="EMBL" id="MFC4410500.1"/>
    </source>
</evidence>
<evidence type="ECO:0000256" key="10">
    <source>
        <dbReference type="HAMAP-Rule" id="MF_00454"/>
    </source>
</evidence>
<evidence type="ECO:0000256" key="1">
    <source>
        <dbReference type="ARBA" id="ARBA00004651"/>
    </source>
</evidence>
<protein>
    <recommendedName>
        <fullName evidence="10">Fluoride-specific ion channel FluC</fullName>
    </recommendedName>
</protein>
<dbReference type="Pfam" id="PF02537">
    <property type="entry name" value="CRCB"/>
    <property type="match status" value="1"/>
</dbReference>
<proteinExistence type="inferred from homology"/>
<keyword evidence="10" id="KW-0813">Transport</keyword>
<evidence type="ECO:0000313" key="12">
    <source>
        <dbReference type="Proteomes" id="UP001595817"/>
    </source>
</evidence>
<evidence type="ECO:0000256" key="8">
    <source>
        <dbReference type="ARBA" id="ARBA00035585"/>
    </source>
</evidence>
<evidence type="ECO:0000256" key="7">
    <source>
        <dbReference type="ARBA" id="ARBA00035120"/>
    </source>
</evidence>
<keyword evidence="6 10" id="KW-0407">Ion channel</keyword>
<dbReference type="HAMAP" id="MF_00454">
    <property type="entry name" value="FluC"/>
    <property type="match status" value="1"/>
</dbReference>
<feature type="binding site" evidence="10">
    <location>
        <position position="61"/>
    </location>
    <ligand>
        <name>Na(+)</name>
        <dbReference type="ChEBI" id="CHEBI:29101"/>
        <note>structural</note>
    </ligand>
</feature>
<keyword evidence="10" id="KW-0406">Ion transport</keyword>
<comment type="activity regulation">
    <text evidence="10">Na(+) is not transported, but it plays an essential structural role and its presence is essential for fluoride channel function.</text>
</comment>
<keyword evidence="5 10" id="KW-0472">Membrane</keyword>
<evidence type="ECO:0000256" key="5">
    <source>
        <dbReference type="ARBA" id="ARBA00023136"/>
    </source>
</evidence>
<dbReference type="InterPro" id="IPR003691">
    <property type="entry name" value="FluC"/>
</dbReference>
<evidence type="ECO:0000256" key="9">
    <source>
        <dbReference type="ARBA" id="ARBA00049940"/>
    </source>
</evidence>
<evidence type="ECO:0000256" key="2">
    <source>
        <dbReference type="ARBA" id="ARBA00022475"/>
    </source>
</evidence>